<dbReference type="Gene3D" id="1.10.510.10">
    <property type="entry name" value="Transferase(Phosphotransferase) domain 1"/>
    <property type="match status" value="2"/>
</dbReference>
<reference evidence="13" key="1">
    <citation type="journal article" date="2023" name="Nat. Commun.">
        <title>Diploid and tetraploid genomes of Acorus and the evolution of monocots.</title>
        <authorList>
            <person name="Ma L."/>
            <person name="Liu K.W."/>
            <person name="Li Z."/>
            <person name="Hsiao Y.Y."/>
            <person name="Qi Y."/>
            <person name="Fu T."/>
            <person name="Tang G.D."/>
            <person name="Zhang D."/>
            <person name="Sun W.H."/>
            <person name="Liu D.K."/>
            <person name="Li Y."/>
            <person name="Chen G.Z."/>
            <person name="Liu X.D."/>
            <person name="Liao X.Y."/>
            <person name="Jiang Y.T."/>
            <person name="Yu X."/>
            <person name="Hao Y."/>
            <person name="Huang J."/>
            <person name="Zhao X.W."/>
            <person name="Ke S."/>
            <person name="Chen Y.Y."/>
            <person name="Wu W.L."/>
            <person name="Hsu J.L."/>
            <person name="Lin Y.F."/>
            <person name="Huang M.D."/>
            <person name="Li C.Y."/>
            <person name="Huang L."/>
            <person name="Wang Z.W."/>
            <person name="Zhao X."/>
            <person name="Zhong W.Y."/>
            <person name="Peng D.H."/>
            <person name="Ahmad S."/>
            <person name="Lan S."/>
            <person name="Zhang J.S."/>
            <person name="Tsai W.C."/>
            <person name="Van de Peer Y."/>
            <person name="Liu Z.J."/>
        </authorList>
    </citation>
    <scope>NUCLEOTIDE SEQUENCE</scope>
    <source>
        <strain evidence="13">SCP</strain>
    </source>
</reference>
<comment type="caution">
    <text evidence="13">The sequence shown here is derived from an EMBL/GenBank/DDBJ whole genome shotgun (WGS) entry which is preliminary data.</text>
</comment>
<keyword evidence="11" id="KW-0472">Membrane</keyword>
<dbReference type="InterPro" id="IPR041988">
    <property type="entry name" value="Ribosomal_uL24_KOW"/>
</dbReference>
<dbReference type="NCBIfam" id="TIGR01079">
    <property type="entry name" value="rplX_bact"/>
    <property type="match status" value="1"/>
</dbReference>
<keyword evidence="7" id="KW-0689">Ribosomal protein</keyword>
<dbReference type="Gene3D" id="3.30.200.20">
    <property type="entry name" value="Phosphorylase Kinase, domain 1"/>
    <property type="match status" value="1"/>
</dbReference>
<keyword evidence="6 9" id="KW-0067">ATP-binding</keyword>
<dbReference type="GO" id="GO:0006412">
    <property type="term" value="P:translation"/>
    <property type="evidence" value="ECO:0007669"/>
    <property type="project" value="InterPro"/>
</dbReference>
<dbReference type="CDD" id="cd06089">
    <property type="entry name" value="KOW_RPL26"/>
    <property type="match status" value="1"/>
</dbReference>
<evidence type="ECO:0000256" key="5">
    <source>
        <dbReference type="ARBA" id="ARBA00022777"/>
    </source>
</evidence>
<keyword evidence="5" id="KW-0418">Kinase</keyword>
<dbReference type="Gene3D" id="2.30.30.30">
    <property type="match status" value="1"/>
</dbReference>
<comment type="similarity">
    <text evidence="10">Belongs to the protein kinase superfamily.</text>
</comment>
<protein>
    <recommendedName>
        <fullName evidence="12">Protein kinase domain-containing protein</fullName>
    </recommendedName>
</protein>
<keyword evidence="3" id="KW-0808">Transferase</keyword>
<dbReference type="Pfam" id="PF17136">
    <property type="entry name" value="ribosomal_L24"/>
    <property type="match status" value="1"/>
</dbReference>
<dbReference type="Proteomes" id="UP001179952">
    <property type="component" value="Unassembled WGS sequence"/>
</dbReference>
<dbReference type="GO" id="GO:0003735">
    <property type="term" value="F:structural constituent of ribosome"/>
    <property type="evidence" value="ECO:0007669"/>
    <property type="project" value="InterPro"/>
</dbReference>
<dbReference type="GO" id="GO:0005840">
    <property type="term" value="C:ribosome"/>
    <property type="evidence" value="ECO:0007669"/>
    <property type="project" value="UniProtKB-KW"/>
</dbReference>
<feature type="transmembrane region" description="Helical" evidence="11">
    <location>
        <begin position="6"/>
        <end position="32"/>
    </location>
</feature>
<keyword evidence="14" id="KW-1185">Reference proteome</keyword>
<evidence type="ECO:0000256" key="1">
    <source>
        <dbReference type="ARBA" id="ARBA00010618"/>
    </source>
</evidence>
<evidence type="ECO:0000256" key="7">
    <source>
        <dbReference type="ARBA" id="ARBA00022980"/>
    </source>
</evidence>
<dbReference type="InterPro" id="IPR017441">
    <property type="entry name" value="Protein_kinase_ATP_BS"/>
</dbReference>
<dbReference type="HAMAP" id="MF_01326_B">
    <property type="entry name" value="Ribosomal_uL24_B"/>
    <property type="match status" value="1"/>
</dbReference>
<keyword evidence="2 10" id="KW-0723">Serine/threonine-protein kinase</keyword>
<evidence type="ECO:0000256" key="9">
    <source>
        <dbReference type="PROSITE-ProRule" id="PRU10141"/>
    </source>
</evidence>
<evidence type="ECO:0000259" key="12">
    <source>
        <dbReference type="PROSITE" id="PS50011"/>
    </source>
</evidence>
<dbReference type="InterPro" id="IPR000719">
    <property type="entry name" value="Prot_kinase_dom"/>
</dbReference>
<comment type="similarity">
    <text evidence="1">Belongs to the universal ribosomal protein uL24 family.</text>
</comment>
<evidence type="ECO:0000256" key="6">
    <source>
        <dbReference type="ARBA" id="ARBA00022840"/>
    </source>
</evidence>
<dbReference type="InterPro" id="IPR014722">
    <property type="entry name" value="Rib_uL2_dom2"/>
</dbReference>
<dbReference type="GO" id="GO:0003723">
    <property type="term" value="F:RNA binding"/>
    <property type="evidence" value="ECO:0007669"/>
    <property type="project" value="InterPro"/>
</dbReference>
<dbReference type="InterPro" id="IPR008271">
    <property type="entry name" value="Ser/Thr_kinase_AS"/>
</dbReference>
<dbReference type="PANTHER" id="PTHR47989:SF24">
    <property type="entry name" value="CALCIUM_CALMODULIN-REGULATED RECEPTOR-LIKE KINASE 1 ISOFORM X1"/>
    <property type="match status" value="1"/>
</dbReference>
<dbReference type="SMART" id="SM00739">
    <property type="entry name" value="KOW"/>
    <property type="match status" value="1"/>
</dbReference>
<evidence type="ECO:0000313" key="14">
    <source>
        <dbReference type="Proteomes" id="UP001179952"/>
    </source>
</evidence>
<evidence type="ECO:0000313" key="13">
    <source>
        <dbReference type="EMBL" id="KAK1279638.1"/>
    </source>
</evidence>
<sequence length="495" mass="55417">MKGIPLILIIGIAIGVLVGSMSAIVGALWVMLRRRRSQVGNSSSRRAAELPISGNAVDSSTVLSDITESPRSSEENREISVMKCGGGHMKKSLSKSGLPKYSYKDLQKATFNFTAKIGQGAFGCVYKAQLLTGETVAVKVLATNSREFLSEVLLLGRLHHKNLVNLVGYCLEKDQHILVYEYMSNGSLSSHLYGDQHEPLDWDMRVCVALDVARGLEYLHDEIIPPVVHRDIKSSNILLDRSFRARGAMSTEERLGWEDIMDPRLDGKSNMQELNEMAALAHRCINESQLQRPSMREVVLSLSQILESKKHQKKNHLRQSNTKLTSFDNCASISDHYKGKSFTGIPKSPELKRWERKECKPNSLPMLHKMHVKVGDTVKLIAGHEKGKIGEVTQIFKHNSKVVIKDINLKTKHMKSREQGEPGQIVKIEAPIHSSNVMLYSKEQGVTSRVGHKTLENGTKVRYLIKTGEIIDSTENWNKTIKEKPKPKPKEVTAD</sequence>
<feature type="binding site" evidence="9">
    <location>
        <position position="139"/>
    </location>
    <ligand>
        <name>ATP</name>
        <dbReference type="ChEBI" id="CHEBI:30616"/>
    </ligand>
</feature>
<dbReference type="Pfam" id="PF00467">
    <property type="entry name" value="KOW"/>
    <property type="match status" value="1"/>
</dbReference>
<dbReference type="SUPFAM" id="SSF50104">
    <property type="entry name" value="Translation proteins SH3-like domain"/>
    <property type="match status" value="1"/>
</dbReference>
<dbReference type="PANTHER" id="PTHR47989">
    <property type="entry name" value="OS01G0750732 PROTEIN"/>
    <property type="match status" value="1"/>
</dbReference>
<evidence type="ECO:0000256" key="4">
    <source>
        <dbReference type="ARBA" id="ARBA00022741"/>
    </source>
</evidence>
<keyword evidence="8" id="KW-0687">Ribonucleoprotein</keyword>
<reference evidence="13" key="2">
    <citation type="submission" date="2023-06" db="EMBL/GenBank/DDBJ databases">
        <authorList>
            <person name="Ma L."/>
            <person name="Liu K.-W."/>
            <person name="Li Z."/>
            <person name="Hsiao Y.-Y."/>
            <person name="Qi Y."/>
            <person name="Fu T."/>
            <person name="Tang G."/>
            <person name="Zhang D."/>
            <person name="Sun W.-H."/>
            <person name="Liu D.-K."/>
            <person name="Li Y."/>
            <person name="Chen G.-Z."/>
            <person name="Liu X.-D."/>
            <person name="Liao X.-Y."/>
            <person name="Jiang Y.-T."/>
            <person name="Yu X."/>
            <person name="Hao Y."/>
            <person name="Huang J."/>
            <person name="Zhao X.-W."/>
            <person name="Ke S."/>
            <person name="Chen Y.-Y."/>
            <person name="Wu W.-L."/>
            <person name="Hsu J.-L."/>
            <person name="Lin Y.-F."/>
            <person name="Huang M.-D."/>
            <person name="Li C.-Y."/>
            <person name="Huang L."/>
            <person name="Wang Z.-W."/>
            <person name="Zhao X."/>
            <person name="Zhong W.-Y."/>
            <person name="Peng D.-H."/>
            <person name="Ahmad S."/>
            <person name="Lan S."/>
            <person name="Zhang J.-S."/>
            <person name="Tsai W.-C."/>
            <person name="Van De Peer Y."/>
            <person name="Liu Z.-J."/>
        </authorList>
    </citation>
    <scope>NUCLEOTIDE SEQUENCE</scope>
    <source>
        <strain evidence="13">SCP</strain>
        <tissue evidence="13">Leaves</tissue>
    </source>
</reference>
<proteinExistence type="inferred from homology"/>
<feature type="domain" description="Protein kinase" evidence="12">
    <location>
        <begin position="111"/>
        <end position="495"/>
    </location>
</feature>
<dbReference type="InterPro" id="IPR057264">
    <property type="entry name" value="Ribosomal_uL24_C"/>
</dbReference>
<dbReference type="Pfam" id="PF07714">
    <property type="entry name" value="PK_Tyr_Ser-Thr"/>
    <property type="match status" value="1"/>
</dbReference>
<dbReference type="PROSITE" id="PS50011">
    <property type="entry name" value="PROTEIN_KINASE_DOM"/>
    <property type="match status" value="1"/>
</dbReference>
<name>A0AAV9BUA1_ACOGR</name>
<gene>
    <name evidence="13" type="ORF">QJS04_geneDACA019805</name>
</gene>
<dbReference type="AlphaFoldDB" id="A0AAV9BUA1"/>
<dbReference type="GO" id="GO:0005524">
    <property type="term" value="F:ATP binding"/>
    <property type="evidence" value="ECO:0007669"/>
    <property type="project" value="UniProtKB-UniRule"/>
</dbReference>
<dbReference type="InterPro" id="IPR011009">
    <property type="entry name" value="Kinase-like_dom_sf"/>
</dbReference>
<dbReference type="FunFam" id="3.30.200.20:FF:000178">
    <property type="entry name" value="serine/threonine-protein kinase PBS1-like"/>
    <property type="match status" value="1"/>
</dbReference>
<dbReference type="SMART" id="SM00220">
    <property type="entry name" value="S_TKc"/>
    <property type="match status" value="1"/>
</dbReference>
<dbReference type="InterPro" id="IPR008991">
    <property type="entry name" value="Translation_prot_SH3-like_sf"/>
</dbReference>
<dbReference type="GO" id="GO:1990904">
    <property type="term" value="C:ribonucleoprotein complex"/>
    <property type="evidence" value="ECO:0007669"/>
    <property type="project" value="UniProtKB-KW"/>
</dbReference>
<dbReference type="SUPFAM" id="SSF56112">
    <property type="entry name" value="Protein kinase-like (PK-like)"/>
    <property type="match status" value="1"/>
</dbReference>
<dbReference type="EMBL" id="JAUJYN010000001">
    <property type="protein sequence ID" value="KAK1279638.1"/>
    <property type="molecule type" value="Genomic_DNA"/>
</dbReference>
<keyword evidence="11" id="KW-0812">Transmembrane</keyword>
<dbReference type="InterPro" id="IPR003256">
    <property type="entry name" value="Ribosomal_uL24"/>
</dbReference>
<keyword evidence="4 9" id="KW-0547">Nucleotide-binding</keyword>
<dbReference type="InterPro" id="IPR005824">
    <property type="entry name" value="KOW"/>
</dbReference>
<organism evidence="13 14">
    <name type="scientific">Acorus gramineus</name>
    <name type="common">Dwarf sweet flag</name>
    <dbReference type="NCBI Taxonomy" id="55184"/>
    <lineage>
        <taxon>Eukaryota</taxon>
        <taxon>Viridiplantae</taxon>
        <taxon>Streptophyta</taxon>
        <taxon>Embryophyta</taxon>
        <taxon>Tracheophyta</taxon>
        <taxon>Spermatophyta</taxon>
        <taxon>Magnoliopsida</taxon>
        <taxon>Liliopsida</taxon>
        <taxon>Acoraceae</taxon>
        <taxon>Acorus</taxon>
    </lineage>
</organism>
<dbReference type="InterPro" id="IPR001245">
    <property type="entry name" value="Ser-Thr/Tyr_kinase_cat_dom"/>
</dbReference>
<dbReference type="PROSITE" id="PS00108">
    <property type="entry name" value="PROTEIN_KINASE_ST"/>
    <property type="match status" value="1"/>
</dbReference>
<evidence type="ECO:0000256" key="2">
    <source>
        <dbReference type="ARBA" id="ARBA00022527"/>
    </source>
</evidence>
<dbReference type="PROSITE" id="PS00107">
    <property type="entry name" value="PROTEIN_KINASE_ATP"/>
    <property type="match status" value="1"/>
</dbReference>
<evidence type="ECO:0000256" key="11">
    <source>
        <dbReference type="SAM" id="Phobius"/>
    </source>
</evidence>
<dbReference type="GO" id="GO:0004674">
    <property type="term" value="F:protein serine/threonine kinase activity"/>
    <property type="evidence" value="ECO:0007669"/>
    <property type="project" value="UniProtKB-KW"/>
</dbReference>
<evidence type="ECO:0000256" key="8">
    <source>
        <dbReference type="ARBA" id="ARBA00023274"/>
    </source>
</evidence>
<keyword evidence="11" id="KW-1133">Transmembrane helix</keyword>
<accession>A0AAV9BUA1</accession>
<evidence type="ECO:0000256" key="10">
    <source>
        <dbReference type="RuleBase" id="RU000304"/>
    </source>
</evidence>
<evidence type="ECO:0000256" key="3">
    <source>
        <dbReference type="ARBA" id="ARBA00022679"/>
    </source>
</evidence>